<protein>
    <submittedName>
        <fullName evidence="1">Uncharacterized protein</fullName>
    </submittedName>
</protein>
<accession>A0ACB7ZL92</accession>
<organism evidence="1 2">
    <name type="scientific">Vaccinium darrowii</name>
    <dbReference type="NCBI Taxonomy" id="229202"/>
    <lineage>
        <taxon>Eukaryota</taxon>
        <taxon>Viridiplantae</taxon>
        <taxon>Streptophyta</taxon>
        <taxon>Embryophyta</taxon>
        <taxon>Tracheophyta</taxon>
        <taxon>Spermatophyta</taxon>
        <taxon>Magnoliopsida</taxon>
        <taxon>eudicotyledons</taxon>
        <taxon>Gunneridae</taxon>
        <taxon>Pentapetalae</taxon>
        <taxon>asterids</taxon>
        <taxon>Ericales</taxon>
        <taxon>Ericaceae</taxon>
        <taxon>Vaccinioideae</taxon>
        <taxon>Vaccinieae</taxon>
        <taxon>Vaccinium</taxon>
    </lineage>
</organism>
<proteinExistence type="predicted"/>
<evidence type="ECO:0000313" key="1">
    <source>
        <dbReference type="EMBL" id="KAH7866350.1"/>
    </source>
</evidence>
<reference evidence="1 2" key="1">
    <citation type="journal article" date="2021" name="Hortic Res">
        <title>High-quality reference genome and annotation aids understanding of berry development for evergreen blueberry (Vaccinium darrowii).</title>
        <authorList>
            <person name="Yu J."/>
            <person name="Hulse-Kemp A.M."/>
            <person name="Babiker E."/>
            <person name="Staton M."/>
        </authorList>
    </citation>
    <scope>NUCLEOTIDE SEQUENCE [LARGE SCALE GENOMIC DNA]</scope>
    <source>
        <strain evidence="2">cv. NJ 8807/NJ 8810</strain>
        <tissue evidence="1">Young leaf</tissue>
    </source>
</reference>
<gene>
    <name evidence="1" type="ORF">Vadar_019273</name>
</gene>
<sequence length="261" mass="27941">MILPVALFSLSWLPFLLAASTNSATNTTSITNATAIAKPGCQSQCGNVAVPYPFGIGIGAGCSIGPWYDINCNTSFNPPKPLMNTGNLEVIEISNNQVRVKSVVSTHCYAQNGQPMLDTYSSINLPTTSPFTFSDAANNFFVLGCDDFSMLLEGGEGNFTSGCITVCSEPSDLQDGYCSGIDINECVENENYPCDTDAICINTPGSYNCRCKHGYSGDGQKDGQGCNIDSSQFPAVKFSLGNSPFLFYYFSSDKTTFNTDK</sequence>
<keyword evidence="2" id="KW-1185">Reference proteome</keyword>
<evidence type="ECO:0000313" key="2">
    <source>
        <dbReference type="Proteomes" id="UP000828048"/>
    </source>
</evidence>
<dbReference type="Proteomes" id="UP000828048">
    <property type="component" value="Chromosome 9"/>
</dbReference>
<comment type="caution">
    <text evidence="1">The sequence shown here is derived from an EMBL/GenBank/DDBJ whole genome shotgun (WGS) entry which is preliminary data.</text>
</comment>
<name>A0ACB7ZL92_9ERIC</name>
<dbReference type="EMBL" id="CM037159">
    <property type="protein sequence ID" value="KAH7866350.1"/>
    <property type="molecule type" value="Genomic_DNA"/>
</dbReference>